<sequence length="582" mass="66461">MKKTFLVLVFLSFLSSLFAVSIGEVPIFWTELRSKYNWKTNSTFPESESVELFEATLYTNGRLLFQTKDVTKQNAIFVWNLDSGESKKLSWDGGRVTGWTECSGRILIQTTKELWELDAETFVVKRNLPWPNKGKSWNDIVCLENKIYRLVADQLEVYGLDSGEIESKIPLPFSSVQRITKRSEKEILLISSYWGNTVQVFSPKDPTNTKEWKFPVNHRALFKLVALSENHLLIFDPITKIYGEWMVFGNSILPLDSPIEVADGTRAYRFSPIQNKIEYRFSLTALSDVPETQYQVLLPKQNISSQKLYEEEFDSASILEIDEYGNRSLVLTIPPLKAGENKEIKVYSALLTRYKIHWNLDPTMTLSKNQKMEGLENFLLDDWFLKMDSSVVIEKRNLLFQDDTNVKQILTKTQEYVSSIPYKSGSFESAPKVIEKNNGGCTEHSYVTMALLRGMGIPSRLVWNYLPTESSKEITFNHKFVEVWVEGFGWIPMEPLAPPKSKPGITHARHVVFAGLSGTNHPKIAGGDRLVQLSKDQLGLAKKIKFKLVVVKLDTEKEDTEEKTLPQKTNRAINSGEDLIVP</sequence>
<keyword evidence="4" id="KW-1185">Reference proteome</keyword>
<dbReference type="SMART" id="SM00460">
    <property type="entry name" value="TGc"/>
    <property type="match status" value="1"/>
</dbReference>
<dbReference type="InterPro" id="IPR002931">
    <property type="entry name" value="Transglutaminase-like"/>
</dbReference>
<dbReference type="Pfam" id="PF01841">
    <property type="entry name" value="Transglut_core"/>
    <property type="match status" value="1"/>
</dbReference>
<gene>
    <name evidence="3" type="ORF">CLV96_0800</name>
</gene>
<feature type="region of interest" description="Disordered" evidence="1">
    <location>
        <begin position="559"/>
        <end position="582"/>
    </location>
</feature>
<accession>A0A4R8MRS5</accession>
<reference evidence="3 4" key="1">
    <citation type="submission" date="2019-03" db="EMBL/GenBank/DDBJ databases">
        <title>Genomic Encyclopedia of Archaeal and Bacterial Type Strains, Phase II (KMG-II): from individual species to whole genera.</title>
        <authorList>
            <person name="Goeker M."/>
        </authorList>
    </citation>
    <scope>NUCLEOTIDE SEQUENCE [LARGE SCALE GENOMIC DNA]</scope>
    <source>
        <strain evidence="3 4">DSM 21537</strain>
    </source>
</reference>
<dbReference type="SUPFAM" id="SSF54001">
    <property type="entry name" value="Cysteine proteinases"/>
    <property type="match status" value="1"/>
</dbReference>
<dbReference type="Gene3D" id="3.10.620.30">
    <property type="match status" value="1"/>
</dbReference>
<dbReference type="RefSeq" id="WP_004788358.1">
    <property type="nucleotide sequence ID" value="NZ_SORO01000001.1"/>
</dbReference>
<dbReference type="AlphaFoldDB" id="A0A4R8MRS5"/>
<evidence type="ECO:0000256" key="1">
    <source>
        <dbReference type="SAM" id="MobiDB-lite"/>
    </source>
</evidence>
<protein>
    <submittedName>
        <fullName evidence="3">Transglutaminase superfamily protein</fullName>
    </submittedName>
</protein>
<proteinExistence type="predicted"/>
<dbReference type="OrthoDB" id="336234at2"/>
<feature type="domain" description="Transglutaminase-like" evidence="2">
    <location>
        <begin position="433"/>
        <end position="497"/>
    </location>
</feature>
<dbReference type="GeneID" id="79826143"/>
<comment type="caution">
    <text evidence="3">The sequence shown here is derived from an EMBL/GenBank/DDBJ whole genome shotgun (WGS) entry which is preliminary data.</text>
</comment>
<evidence type="ECO:0000313" key="3">
    <source>
        <dbReference type="EMBL" id="TDY71824.1"/>
    </source>
</evidence>
<evidence type="ECO:0000313" key="4">
    <source>
        <dbReference type="Proteomes" id="UP000294684"/>
    </source>
</evidence>
<dbReference type="PANTHER" id="PTHR33490">
    <property type="entry name" value="BLR5614 PROTEIN-RELATED"/>
    <property type="match status" value="1"/>
</dbReference>
<dbReference type="InterPro" id="IPR038765">
    <property type="entry name" value="Papain-like_cys_pep_sf"/>
</dbReference>
<dbReference type="SUPFAM" id="SSF63825">
    <property type="entry name" value="YWTD domain"/>
    <property type="match status" value="1"/>
</dbReference>
<dbReference type="Proteomes" id="UP000294684">
    <property type="component" value="Unassembled WGS sequence"/>
</dbReference>
<dbReference type="STRING" id="1193051.LEP1GSC017_3162"/>
<dbReference type="EMBL" id="SORO01000001">
    <property type="protein sequence ID" value="TDY71824.1"/>
    <property type="molecule type" value="Genomic_DNA"/>
</dbReference>
<organism evidence="3 4">
    <name type="scientific">Leptospira meyeri</name>
    <dbReference type="NCBI Taxonomy" id="29508"/>
    <lineage>
        <taxon>Bacteria</taxon>
        <taxon>Pseudomonadati</taxon>
        <taxon>Spirochaetota</taxon>
        <taxon>Spirochaetia</taxon>
        <taxon>Leptospirales</taxon>
        <taxon>Leptospiraceae</taxon>
        <taxon>Leptospira</taxon>
    </lineage>
</organism>
<evidence type="ECO:0000259" key="2">
    <source>
        <dbReference type="SMART" id="SM00460"/>
    </source>
</evidence>
<name>A0A4R8MRS5_LEPME</name>